<evidence type="ECO:0000313" key="4">
    <source>
        <dbReference type="Proteomes" id="UP000325788"/>
    </source>
</evidence>
<feature type="region of interest" description="Disordered" evidence="1">
    <location>
        <begin position="1"/>
        <end position="21"/>
    </location>
</feature>
<comment type="caution">
    <text evidence="3">The sequence shown here is derived from an EMBL/GenBank/DDBJ whole genome shotgun (WGS) entry which is preliminary data.</text>
</comment>
<protein>
    <recommendedName>
        <fullName evidence="2">Novel toxin 21 domain-containing protein</fullName>
    </recommendedName>
</protein>
<evidence type="ECO:0000256" key="1">
    <source>
        <dbReference type="SAM" id="MobiDB-lite"/>
    </source>
</evidence>
<feature type="compositionally biased region" description="Polar residues" evidence="1">
    <location>
        <begin position="1"/>
        <end position="14"/>
    </location>
</feature>
<dbReference type="Pfam" id="PF15526">
    <property type="entry name" value="Ntox21"/>
    <property type="match status" value="1"/>
</dbReference>
<feature type="domain" description="Novel toxin 21" evidence="2">
    <location>
        <begin position="2"/>
        <end position="21"/>
    </location>
</feature>
<gene>
    <name evidence="3" type="ORF">F4W09_02135</name>
</gene>
<reference evidence="3 4" key="1">
    <citation type="submission" date="2019-09" db="EMBL/GenBank/DDBJ databases">
        <title>Draft genome sequence of Acinetobacter tandoii W4-4-4 isolated from environmental water sample.</title>
        <authorList>
            <person name="Wee S.K."/>
            <person name="Yan B."/>
            <person name="Mustaffa S.B."/>
            <person name="Yap E.P.H."/>
        </authorList>
    </citation>
    <scope>NUCLEOTIDE SEQUENCE [LARGE SCALE GENOMIC DNA]</scope>
    <source>
        <strain evidence="3 4">W4-4-4</strain>
    </source>
</reference>
<dbReference type="RefSeq" id="WP_151503995.1">
    <property type="nucleotide sequence ID" value="NZ_VXLD01000001.1"/>
</dbReference>
<dbReference type="Gene3D" id="3.10.380.20">
    <property type="entry name" value="Novel toxin 21 (CdiA), C-terminal domain"/>
    <property type="match status" value="1"/>
</dbReference>
<organism evidence="3 4">
    <name type="scientific">Acinetobacter tandoii</name>
    <dbReference type="NCBI Taxonomy" id="202954"/>
    <lineage>
        <taxon>Bacteria</taxon>
        <taxon>Pseudomonadati</taxon>
        <taxon>Pseudomonadota</taxon>
        <taxon>Gammaproteobacteria</taxon>
        <taxon>Moraxellales</taxon>
        <taxon>Moraxellaceae</taxon>
        <taxon>Acinetobacter</taxon>
    </lineage>
</organism>
<dbReference type="Proteomes" id="UP000325788">
    <property type="component" value="Unassembled WGS sequence"/>
</dbReference>
<dbReference type="EMBL" id="VXLD01000001">
    <property type="protein sequence ID" value="KAB1860141.1"/>
    <property type="molecule type" value="Genomic_DNA"/>
</dbReference>
<dbReference type="InterPro" id="IPR028190">
    <property type="entry name" value="Ntox21"/>
</dbReference>
<dbReference type="InterPro" id="IPR038181">
    <property type="entry name" value="Ntox21_sf"/>
</dbReference>
<evidence type="ECO:0000259" key="2">
    <source>
        <dbReference type="Pfam" id="PF15526"/>
    </source>
</evidence>
<evidence type="ECO:0000313" key="3">
    <source>
        <dbReference type="EMBL" id="KAB1860141.1"/>
    </source>
</evidence>
<dbReference type="AlphaFoldDB" id="A0A5N4WRJ3"/>
<accession>A0A5N4WRJ3</accession>
<proteinExistence type="predicted"/>
<sequence length="21" mass="2401">MLNSKTTRNGTYDVNMNRIGD</sequence>
<name>A0A5N4WRJ3_9GAMM</name>